<dbReference type="PANTHER" id="PTHR11552">
    <property type="entry name" value="GLUCOSE-METHANOL-CHOLINE GMC OXIDOREDUCTASE"/>
    <property type="match status" value="1"/>
</dbReference>
<dbReference type="PIRSF" id="PIRSF000137">
    <property type="entry name" value="Alcohol_oxidase"/>
    <property type="match status" value="1"/>
</dbReference>
<dbReference type="AlphaFoldDB" id="A0A371DNM3"/>
<evidence type="ECO:0000256" key="4">
    <source>
        <dbReference type="ARBA" id="ARBA00022827"/>
    </source>
</evidence>
<organism evidence="9 10">
    <name type="scientific">Lentinus brumalis</name>
    <dbReference type="NCBI Taxonomy" id="2498619"/>
    <lineage>
        <taxon>Eukaryota</taxon>
        <taxon>Fungi</taxon>
        <taxon>Dikarya</taxon>
        <taxon>Basidiomycota</taxon>
        <taxon>Agaricomycotina</taxon>
        <taxon>Agaricomycetes</taxon>
        <taxon>Polyporales</taxon>
        <taxon>Polyporaceae</taxon>
        <taxon>Lentinus</taxon>
    </lineage>
</organism>
<dbReference type="GO" id="GO:0050660">
    <property type="term" value="F:flavin adenine dinucleotide binding"/>
    <property type="evidence" value="ECO:0007669"/>
    <property type="project" value="InterPro"/>
</dbReference>
<dbReference type="EMBL" id="KZ857385">
    <property type="protein sequence ID" value="RDX54119.1"/>
    <property type="molecule type" value="Genomic_DNA"/>
</dbReference>
<dbReference type="Proteomes" id="UP000256964">
    <property type="component" value="Unassembled WGS sequence"/>
</dbReference>
<dbReference type="Gene3D" id="3.50.50.60">
    <property type="entry name" value="FAD/NAD(P)-binding domain"/>
    <property type="match status" value="1"/>
</dbReference>
<evidence type="ECO:0000313" key="9">
    <source>
        <dbReference type="EMBL" id="RDX54119.1"/>
    </source>
</evidence>
<feature type="domain" description="Glucose-methanol-choline oxidoreductase C-terminal" evidence="8">
    <location>
        <begin position="439"/>
        <end position="587"/>
    </location>
</feature>
<name>A0A371DNM3_9APHY</name>
<evidence type="ECO:0000256" key="6">
    <source>
        <dbReference type="PIRSR" id="PIRSR000137-2"/>
    </source>
</evidence>
<evidence type="ECO:0000259" key="7">
    <source>
        <dbReference type="Pfam" id="PF00732"/>
    </source>
</evidence>
<feature type="binding site" evidence="6">
    <location>
        <position position="370"/>
    </location>
    <ligand>
        <name>substrate</name>
    </ligand>
</feature>
<reference evidence="9 10" key="1">
    <citation type="journal article" date="2018" name="Biotechnol. Biofuels">
        <title>Integrative visual omics of the white-rot fungus Polyporus brumalis exposes the biotechnological potential of its oxidative enzymes for delignifying raw plant biomass.</title>
        <authorList>
            <person name="Miyauchi S."/>
            <person name="Rancon A."/>
            <person name="Drula E."/>
            <person name="Hage H."/>
            <person name="Chaduli D."/>
            <person name="Favel A."/>
            <person name="Grisel S."/>
            <person name="Henrissat B."/>
            <person name="Herpoel-Gimbert I."/>
            <person name="Ruiz-Duenas F.J."/>
            <person name="Chevret D."/>
            <person name="Hainaut M."/>
            <person name="Lin J."/>
            <person name="Wang M."/>
            <person name="Pangilinan J."/>
            <person name="Lipzen A."/>
            <person name="Lesage-Meessen L."/>
            <person name="Navarro D."/>
            <person name="Riley R."/>
            <person name="Grigoriev I.V."/>
            <person name="Zhou S."/>
            <person name="Raouche S."/>
            <person name="Rosso M.N."/>
        </authorList>
    </citation>
    <scope>NUCLEOTIDE SEQUENCE [LARGE SCALE GENOMIC DNA]</scope>
    <source>
        <strain evidence="9 10">BRFM 1820</strain>
    </source>
</reference>
<dbReference type="PANTHER" id="PTHR11552:SF147">
    <property type="entry name" value="CHOLINE DEHYDROGENASE, MITOCHONDRIAL"/>
    <property type="match status" value="1"/>
</dbReference>
<dbReference type="OrthoDB" id="269227at2759"/>
<dbReference type="InterPro" id="IPR007867">
    <property type="entry name" value="GMC_OxRtase_C"/>
</dbReference>
<evidence type="ECO:0000259" key="8">
    <source>
        <dbReference type="Pfam" id="PF05199"/>
    </source>
</evidence>
<dbReference type="Gene3D" id="3.30.560.10">
    <property type="entry name" value="Glucose Oxidase, domain 3"/>
    <property type="match status" value="1"/>
</dbReference>
<comment type="similarity">
    <text evidence="2">Belongs to the GMC oxidoreductase family.</text>
</comment>
<dbReference type="InterPro" id="IPR000172">
    <property type="entry name" value="GMC_OxRdtase_N"/>
</dbReference>
<evidence type="ECO:0000256" key="1">
    <source>
        <dbReference type="ARBA" id="ARBA00001974"/>
    </source>
</evidence>
<protein>
    <submittedName>
        <fullName evidence="9">GMC oxidoreductase</fullName>
    </submittedName>
</protein>
<comment type="cofactor">
    <cofactor evidence="1 6">
        <name>FAD</name>
        <dbReference type="ChEBI" id="CHEBI:57692"/>
    </cofactor>
</comment>
<dbReference type="InterPro" id="IPR012132">
    <property type="entry name" value="GMC_OxRdtase"/>
</dbReference>
<dbReference type="GO" id="GO:0016614">
    <property type="term" value="F:oxidoreductase activity, acting on CH-OH group of donors"/>
    <property type="evidence" value="ECO:0007669"/>
    <property type="project" value="InterPro"/>
</dbReference>
<feature type="domain" description="Glucose-methanol-choline oxidoreductase N-terminal" evidence="7">
    <location>
        <begin position="38"/>
        <end position="326"/>
    </location>
</feature>
<dbReference type="SUPFAM" id="SSF51905">
    <property type="entry name" value="FAD/NAD(P)-binding domain"/>
    <property type="match status" value="1"/>
</dbReference>
<accession>A0A371DNM3</accession>
<evidence type="ECO:0000256" key="3">
    <source>
        <dbReference type="ARBA" id="ARBA00022630"/>
    </source>
</evidence>
<evidence type="ECO:0000256" key="5">
    <source>
        <dbReference type="PIRSR" id="PIRSR000137-1"/>
    </source>
</evidence>
<sequence>MGHSESKLHTDPSAYATPFVPELTSIVSDATKSKWRSYDYVIVGGGTAGCVLASRLSEDRNSTVLLLEAGESNEGKLFSRIPLAFERMLGSAHDWRYRTTPQEELHERTVEYPRGKLLGGTSSINAMIYQQCDPEDFDAWERQGASGWGSSTMEKYFQKMRKDGPKIATDLDLAPISKAFIEAAEQLGIPRKKDFNTSAGVVGAGAFHGAVDEKHDRSSTATSYLRPEVRQRPNLTIGVSVYTDRVLFTSGAGGSLRAVGVQVSTSRSGPKFAVGAIREVLMCGGVFGSPQMLLLSGVGPSQHLQELQIPVVRDLPAVGHGLLDHFCPGTIVFRARAGWTWDDVTQSQAHAGWALLRWLLFGTGPMSALCGQAAVFTPNIRSFRSLPYGPELPVKDMFSGPKAPDIEYLVFPMGIIDYGHGFPPRGNYGVSVGAILLKPSSTGTVKLRTSSVYDAPLIDGNFLADKSDLNALTKAVRLLLHLVRTPPLSEALDLRNYATKPENEDYYWIGDADPDKVSDEDIEAFIRKYGQSATHPTSSARMGTDPETSAVNPQLCVHGIQGLRVVDASVFPDQLSGHPCVPVIAVAERAADLIKGVA</sequence>
<evidence type="ECO:0000256" key="2">
    <source>
        <dbReference type="ARBA" id="ARBA00010790"/>
    </source>
</evidence>
<feature type="binding site" evidence="6">
    <location>
        <position position="121"/>
    </location>
    <ligand>
        <name>FAD</name>
        <dbReference type="ChEBI" id="CHEBI:57692"/>
    </ligand>
</feature>
<dbReference type="SUPFAM" id="SSF54373">
    <property type="entry name" value="FAD-linked reductases, C-terminal domain"/>
    <property type="match status" value="1"/>
</dbReference>
<feature type="active site" description="Proton acceptor" evidence="5">
    <location>
        <position position="578"/>
    </location>
</feature>
<dbReference type="Pfam" id="PF00732">
    <property type="entry name" value="GMC_oxred_N"/>
    <property type="match status" value="1"/>
</dbReference>
<keyword evidence="10" id="KW-1185">Reference proteome</keyword>
<dbReference type="Pfam" id="PF05199">
    <property type="entry name" value="GMC_oxred_C"/>
    <property type="match status" value="1"/>
</dbReference>
<dbReference type="STRING" id="139420.A0A371DNM3"/>
<keyword evidence="3" id="KW-0285">Flavoprotein</keyword>
<feature type="active site" description="Proton donor" evidence="5">
    <location>
        <position position="535"/>
    </location>
</feature>
<gene>
    <name evidence="9" type="ORF">OH76DRAFT_1538961</name>
</gene>
<dbReference type="InterPro" id="IPR036188">
    <property type="entry name" value="FAD/NAD-bd_sf"/>
</dbReference>
<proteinExistence type="inferred from homology"/>
<keyword evidence="4 6" id="KW-0274">FAD</keyword>
<evidence type="ECO:0000313" key="10">
    <source>
        <dbReference type="Proteomes" id="UP000256964"/>
    </source>
</evidence>